<name>A0A4Q7ZBE2_9GAMM</name>
<dbReference type="PROSITE" id="PS51219">
    <property type="entry name" value="DPCK"/>
    <property type="match status" value="1"/>
</dbReference>
<dbReference type="InterPro" id="IPR027417">
    <property type="entry name" value="P-loop_NTPase"/>
</dbReference>
<comment type="caution">
    <text evidence="7">The sequence shown here is derived from an EMBL/GenBank/DDBJ whole genome shotgun (WGS) entry which is preliminary data.</text>
</comment>
<comment type="function">
    <text evidence="5">Catalyzes the phosphorylation of the 3'-hydroxyl group of dephosphocoenzyme A to form coenzyme A.</text>
</comment>
<dbReference type="SUPFAM" id="SSF52540">
    <property type="entry name" value="P-loop containing nucleoside triphosphate hydrolases"/>
    <property type="match status" value="1"/>
</dbReference>
<evidence type="ECO:0000256" key="1">
    <source>
        <dbReference type="ARBA" id="ARBA00009018"/>
    </source>
</evidence>
<keyword evidence="5" id="KW-0963">Cytoplasm</keyword>
<gene>
    <name evidence="5" type="primary">coaE</name>
    <name evidence="7" type="ORF">EV700_0403</name>
</gene>
<dbReference type="RefSeq" id="WP_130410684.1">
    <property type="nucleotide sequence ID" value="NZ_SHKX01000010.1"/>
</dbReference>
<evidence type="ECO:0000256" key="4">
    <source>
        <dbReference type="ARBA" id="ARBA00022993"/>
    </source>
</evidence>
<comment type="pathway">
    <text evidence="5">Cofactor biosynthesis; coenzyme A biosynthesis; CoA from (R)-pantothenate: step 5/5.</text>
</comment>
<comment type="similarity">
    <text evidence="1 5">Belongs to the CoaE family.</text>
</comment>
<evidence type="ECO:0000313" key="7">
    <source>
        <dbReference type="EMBL" id="RZU47441.1"/>
    </source>
</evidence>
<evidence type="ECO:0000256" key="2">
    <source>
        <dbReference type="ARBA" id="ARBA00022741"/>
    </source>
</evidence>
<accession>A0A4Q7ZBE2</accession>
<dbReference type="UniPathway" id="UPA00241">
    <property type="reaction ID" value="UER00356"/>
</dbReference>
<dbReference type="HAMAP" id="MF_00376">
    <property type="entry name" value="Dephospho_CoA_kinase"/>
    <property type="match status" value="1"/>
</dbReference>
<sequence length="202" mass="21668">MLIIGLTGGIGSGKTLASDYLAEKGIDVVDADRVAREIVEPGEPALAAIAAHFGVEVLQADGSLNRAALRARVFADPAERSVLEAITHPAIRARILLHLQAATSPYVLLVSPLLFETGQADFCQRTVVIDADESAQKARASSRDGVSETQIASIIAAQMPRSERLRRSDDIVVNHGAPDDLYLQLDDLHQKYLELAAELNHG</sequence>
<dbReference type="EMBL" id="SHKX01000010">
    <property type="protein sequence ID" value="RZU47441.1"/>
    <property type="molecule type" value="Genomic_DNA"/>
</dbReference>
<evidence type="ECO:0000313" key="8">
    <source>
        <dbReference type="Proteomes" id="UP000292423"/>
    </source>
</evidence>
<evidence type="ECO:0000256" key="5">
    <source>
        <dbReference type="HAMAP-Rule" id="MF_00376"/>
    </source>
</evidence>
<protein>
    <recommendedName>
        <fullName evidence="5 6">Dephospho-CoA kinase</fullName>
        <ecNumber evidence="5 6">2.7.1.24</ecNumber>
    </recommendedName>
    <alternativeName>
        <fullName evidence="5">Dephosphocoenzyme A kinase</fullName>
    </alternativeName>
</protein>
<dbReference type="AlphaFoldDB" id="A0A4Q7ZBE2"/>
<dbReference type="CDD" id="cd02022">
    <property type="entry name" value="DPCK"/>
    <property type="match status" value="1"/>
</dbReference>
<keyword evidence="5 7" id="KW-0418">Kinase</keyword>
<feature type="binding site" evidence="5">
    <location>
        <begin position="11"/>
        <end position="16"/>
    </location>
    <ligand>
        <name>ATP</name>
        <dbReference type="ChEBI" id="CHEBI:30616"/>
    </ligand>
</feature>
<comment type="catalytic activity">
    <reaction evidence="5">
        <text>3'-dephospho-CoA + ATP = ADP + CoA + H(+)</text>
        <dbReference type="Rhea" id="RHEA:18245"/>
        <dbReference type="ChEBI" id="CHEBI:15378"/>
        <dbReference type="ChEBI" id="CHEBI:30616"/>
        <dbReference type="ChEBI" id="CHEBI:57287"/>
        <dbReference type="ChEBI" id="CHEBI:57328"/>
        <dbReference type="ChEBI" id="CHEBI:456216"/>
        <dbReference type="EC" id="2.7.1.24"/>
    </reaction>
</comment>
<dbReference type="Gene3D" id="3.40.50.300">
    <property type="entry name" value="P-loop containing nucleotide triphosphate hydrolases"/>
    <property type="match status" value="1"/>
</dbReference>
<comment type="subcellular location">
    <subcellularLocation>
        <location evidence="5">Cytoplasm</location>
    </subcellularLocation>
</comment>
<dbReference type="GO" id="GO:0004140">
    <property type="term" value="F:dephospho-CoA kinase activity"/>
    <property type="evidence" value="ECO:0007669"/>
    <property type="project" value="UniProtKB-UniRule"/>
</dbReference>
<dbReference type="GO" id="GO:0005737">
    <property type="term" value="C:cytoplasm"/>
    <property type="evidence" value="ECO:0007669"/>
    <property type="project" value="UniProtKB-SubCell"/>
</dbReference>
<keyword evidence="5" id="KW-0808">Transferase</keyword>
<dbReference type="PANTHER" id="PTHR10695">
    <property type="entry name" value="DEPHOSPHO-COA KINASE-RELATED"/>
    <property type="match status" value="1"/>
</dbReference>
<evidence type="ECO:0000256" key="6">
    <source>
        <dbReference type="NCBIfam" id="TIGR00152"/>
    </source>
</evidence>
<dbReference type="PANTHER" id="PTHR10695:SF46">
    <property type="entry name" value="BIFUNCTIONAL COENZYME A SYNTHASE-RELATED"/>
    <property type="match status" value="1"/>
</dbReference>
<dbReference type="InterPro" id="IPR001977">
    <property type="entry name" value="Depp_CoAkinase"/>
</dbReference>
<keyword evidence="2 5" id="KW-0547">Nucleotide-binding</keyword>
<keyword evidence="4 5" id="KW-0173">Coenzyme A biosynthesis</keyword>
<dbReference type="GO" id="GO:0015937">
    <property type="term" value="P:coenzyme A biosynthetic process"/>
    <property type="evidence" value="ECO:0007669"/>
    <property type="project" value="UniProtKB-UniRule"/>
</dbReference>
<reference evidence="7 8" key="1">
    <citation type="submission" date="2019-02" db="EMBL/GenBank/DDBJ databases">
        <title>Genomic Encyclopedia of Type Strains, Phase IV (KMG-IV): sequencing the most valuable type-strain genomes for metagenomic binning, comparative biology and taxonomic classification.</title>
        <authorList>
            <person name="Goeker M."/>
        </authorList>
    </citation>
    <scope>NUCLEOTIDE SEQUENCE [LARGE SCALE GENOMIC DNA]</scope>
    <source>
        <strain evidence="7 8">DSM 105135</strain>
    </source>
</reference>
<dbReference type="Proteomes" id="UP000292423">
    <property type="component" value="Unassembled WGS sequence"/>
</dbReference>
<dbReference type="GO" id="GO:0005524">
    <property type="term" value="F:ATP binding"/>
    <property type="evidence" value="ECO:0007669"/>
    <property type="project" value="UniProtKB-UniRule"/>
</dbReference>
<organism evidence="7 8">
    <name type="scientific">Fluviicoccus keumensis</name>
    <dbReference type="NCBI Taxonomy" id="1435465"/>
    <lineage>
        <taxon>Bacteria</taxon>
        <taxon>Pseudomonadati</taxon>
        <taxon>Pseudomonadota</taxon>
        <taxon>Gammaproteobacteria</taxon>
        <taxon>Moraxellales</taxon>
        <taxon>Moraxellaceae</taxon>
        <taxon>Fluviicoccus</taxon>
    </lineage>
</organism>
<keyword evidence="8" id="KW-1185">Reference proteome</keyword>
<dbReference type="OrthoDB" id="9812943at2"/>
<keyword evidence="3 5" id="KW-0067">ATP-binding</keyword>
<proteinExistence type="inferred from homology"/>
<dbReference type="EC" id="2.7.1.24" evidence="5 6"/>
<dbReference type="NCBIfam" id="TIGR00152">
    <property type="entry name" value="dephospho-CoA kinase"/>
    <property type="match status" value="1"/>
</dbReference>
<dbReference type="Pfam" id="PF01121">
    <property type="entry name" value="CoaE"/>
    <property type="match status" value="1"/>
</dbReference>
<evidence type="ECO:0000256" key="3">
    <source>
        <dbReference type="ARBA" id="ARBA00022840"/>
    </source>
</evidence>